<dbReference type="Proteomes" id="UP000245166">
    <property type="component" value="Unassembled WGS sequence"/>
</dbReference>
<feature type="compositionally biased region" description="Basic and acidic residues" evidence="1">
    <location>
        <begin position="56"/>
        <end position="66"/>
    </location>
</feature>
<organism evidence="2 3">
    <name type="scientific">Serinibacter arcticus</name>
    <dbReference type="NCBI Taxonomy" id="1655435"/>
    <lineage>
        <taxon>Bacteria</taxon>
        <taxon>Bacillati</taxon>
        <taxon>Actinomycetota</taxon>
        <taxon>Actinomycetes</taxon>
        <taxon>Micrococcales</taxon>
        <taxon>Beutenbergiaceae</taxon>
        <taxon>Serinibacter</taxon>
    </lineage>
</organism>
<evidence type="ECO:0000313" key="3">
    <source>
        <dbReference type="Proteomes" id="UP000245166"/>
    </source>
</evidence>
<accession>A0A2U1ZS15</accession>
<dbReference type="EMBL" id="PYHR01000002">
    <property type="protein sequence ID" value="PWD49766.1"/>
    <property type="molecule type" value="Genomic_DNA"/>
</dbReference>
<dbReference type="AlphaFoldDB" id="A0A2U1ZS15"/>
<feature type="compositionally biased region" description="Pro residues" evidence="1">
    <location>
        <begin position="1"/>
        <end position="13"/>
    </location>
</feature>
<feature type="region of interest" description="Disordered" evidence="1">
    <location>
        <begin position="1"/>
        <end position="66"/>
    </location>
</feature>
<protein>
    <submittedName>
        <fullName evidence="2">DUF349 domain-containing protein</fullName>
    </submittedName>
</protein>
<dbReference type="Pfam" id="PF03993">
    <property type="entry name" value="DUF349"/>
    <property type="match status" value="3"/>
</dbReference>
<comment type="caution">
    <text evidence="2">The sequence shown here is derived from an EMBL/GenBank/DDBJ whole genome shotgun (WGS) entry which is preliminary data.</text>
</comment>
<name>A0A2U1ZS15_9MICO</name>
<evidence type="ECO:0000256" key="1">
    <source>
        <dbReference type="SAM" id="MobiDB-lite"/>
    </source>
</evidence>
<dbReference type="InterPro" id="IPR007139">
    <property type="entry name" value="DUF349"/>
</dbReference>
<reference evidence="2 3" key="1">
    <citation type="submission" date="2018-03" db="EMBL/GenBank/DDBJ databases">
        <title>Genome assembly of novel Miniimonas species PCH200.</title>
        <authorList>
            <person name="Thakur V."/>
            <person name="Kumar V."/>
            <person name="Singh D."/>
        </authorList>
    </citation>
    <scope>NUCLEOTIDE SEQUENCE [LARGE SCALE GENOMIC DNA]</scope>
    <source>
        <strain evidence="2 3">PCH200</strain>
    </source>
</reference>
<proteinExistence type="predicted"/>
<evidence type="ECO:0000313" key="2">
    <source>
        <dbReference type="EMBL" id="PWD49766.1"/>
    </source>
</evidence>
<sequence length="481" mass="52755">MSRPRSPLPPRTPPRGRARPGRRARRPRGPVAAALPAPRAASAPPPDAERRRRRARDPGHPDPAAERAEIEAASVFGSVAEDGTVTVRDGEDTRVVGQYAGGDTADALGLYVRRYLDLKAQVALLETRLPTLSVKEVTSTLNGLTEQLVEPAAVGDLPALRERLTALSAAAATLQAEAQATRDAARAQAVVERTAIVEQVEAIAATEPSRIQWRDATAKVTTLLEEWKTAQRTGVRIDRPTEDSLWKRFSHARTSFDKARRAHFSDLDRRNSDAKGVKEGLVVEAEALAGSTDWGPTGSRFRALMDSWRAAPRGRRKDDDALWIRFKAAQDTFFGARAQVNAEIDSEYQANLEVKLALLERAEALLPITDLASARKDIRPIQDAWDEAGKVPRADMQRTEARLRAVEQAIRDAEQAEMRRTDPEVKARVEGATAQLIDSITALEADLETARAAGNARKIKDAEAALATRRQWLEAVQQSQD</sequence>
<gene>
    <name evidence="2" type="ORF">C8046_02665</name>
</gene>
<keyword evidence="3" id="KW-1185">Reference proteome</keyword>
<feature type="compositionally biased region" description="Low complexity" evidence="1">
    <location>
        <begin position="29"/>
        <end position="42"/>
    </location>
</feature>
<feature type="compositionally biased region" description="Basic residues" evidence="1">
    <location>
        <begin position="14"/>
        <end position="28"/>
    </location>
</feature>